<feature type="region of interest" description="Disordered" evidence="8">
    <location>
        <begin position="1357"/>
        <end position="1411"/>
    </location>
</feature>
<dbReference type="PANTHER" id="PTHR12550">
    <property type="entry name" value="HEPATOMA-DERIVED GROWTH FACTOR-RELATED"/>
    <property type="match status" value="1"/>
</dbReference>
<sequence>MAPVRRRGVNNKAKDKSQMSLGDLVLAKVKGFPAWPAKISKPEDWKQSPDPKKYFVEFFGTQEIGFVAPADIQTFTNEVKSKLSARCQGKTVKCFAQAVKEICVAFDDLQKKKSCGLGDDTDRSDVGCEASSVNGVEDDQVEVDLKVETGKMTYKVEILNEAVSDSDSKLECSLQTQGGTESPEVKPPVSCRANDNSSSLVISPESSNRVSDGAKLKEEVLLKSCPDKSLYLKKEVNVGKNVEGDVSCTKKQGEGQKVLTNDHKSKKIGGSKKRGDSAMVIHKTSTSAITLLKGENDGHSVDPPEPLERLKDGIKSKINSGSSIRQFCSSPLKADSGNSAIKKSKDLPRVKKRVKVADNMRDPGIDPNEEAEEKSSGEEKNAQNGQGKPDCGANDGSHSVKKSNHDDIGDIAADGAHTRRKKSASPSPNLVYKKALKKSEFKGSTSSVKPDGNLPSSAQASIFGPNASGDEAALPVTKRRRQAMEGMPHSDTAPIDDKTERRSTSLRNELSSSSDVKVPGNRLNKKRRAVCLFDDDDDDKPKTPVHDGSARNITSNVTDATKSSDARNDSSNIAEQVGVSVAFEDGHSKESSSELHESLSPGKCQTDVKRDEKEFVAHVSRSSEQLSSKEQSLLKVAKLVLISPKKSPQSGPTTKPLAEQHKEAKASIKVSGTGSQKKIHAGSAKGLGVVSNSMNSSQNQETIQRTRPSPGGRSKNTPKSISRIGESTVLTGKLVEYNSLPSERGESGREDKNGSLVDSKTPESVTSMKHLIAAAQAKRRQAHSQNFSLGIFTSFVSSSDVQEKSPSPPTVQSLMTATSNMLQADLQGLHSHTILASPSNHGHQSASRNQLDIEDIEERRVSSGPTTAGGSLSCGTDAAVARDAFEGMIETLSRTKESIGRATRLAIDCAKYGIATEVVELLIRKLETEASFHRKVDLFFLVDSITQCSHSQKGVAGASYIPVVQAALPRLLGSAAPPGAGARENRRQCLKVLRLWLERKILPESILRPYMDDIGVSNDDAVSGLSLRRPSRAERAVDDPLREMEGMLVDEYGSNATFQLPGFLSSHVFEDEEEDFPGSSFREAGDAPAVDTTHACEESETHIVPPNDRRHCILEDVDVELEMEDVSGHLKDERPSFTNRSFETDSQQQSLDKASEFTPKNSTKLPPLPEGSPPLPLDSPPPPPPLPSSPPPPPPPLSSPSPPPPPPPISQPPPPPPPLSQPPPLLPPLSQLPPPPLSHSGASPLLIAQALPSQPSLVSQPFLPHHSSVQSSPQLPYQPPVPHEYCSTASGNQLVQMASHGGHIDNAQKSEMFQQQSLCFASTGVSNSREPSGFNSSRQLEYGHNEMYLNPQISQPNQQFQQGETSFTQRPLHPAPPHNPSSHFSYAKQTIQQHAQHPYHHPNSLPSLPDGQRQLVADEQWRMPSGEFKTEHQHGGWMNGERAHLGLTFAQEGYFRPHLERPLANNIGFQRPAPNNLPTGAPTSGLDWMGETIDREESCQCQAVSQMFPCRPDNSSLNCWRPA</sequence>
<dbReference type="Gene3D" id="2.30.30.140">
    <property type="match status" value="1"/>
</dbReference>
<name>A0A833TWY5_JUGRE</name>
<protein>
    <recommendedName>
        <fullName evidence="13">ENHANCER OF AG-4 protein 2-like</fullName>
    </recommendedName>
</protein>
<feature type="compositionally biased region" description="Basic and acidic residues" evidence="8">
    <location>
        <begin position="539"/>
        <end position="549"/>
    </location>
</feature>
<dbReference type="PROSITE" id="PS51391">
    <property type="entry name" value="CID"/>
    <property type="match status" value="1"/>
</dbReference>
<reference evidence="11" key="1">
    <citation type="submission" date="2015-10" db="EMBL/GenBank/DDBJ databases">
        <authorList>
            <person name="Martinez-Garcia P.J."/>
            <person name="Crepeau M.W."/>
            <person name="Puiu D."/>
            <person name="Gonzalez-Ibeas D."/>
            <person name="Whalen J."/>
            <person name="Stevens K."/>
            <person name="Paul R."/>
            <person name="Butterfield T."/>
            <person name="Britton M."/>
            <person name="Reagan R."/>
            <person name="Chakraborty S."/>
            <person name="Walawage S.L."/>
            <person name="Vasquez-Gross H.A."/>
            <person name="Cardeno C."/>
            <person name="Famula R."/>
            <person name="Pratt K."/>
            <person name="Kuruganti S."/>
            <person name="Aradhya M.K."/>
            <person name="Leslie C.A."/>
            <person name="Dandekar A.M."/>
            <person name="Salzberg S.L."/>
            <person name="Wegrzyn J.L."/>
            <person name="Langley C.H."/>
            <person name="Neale D.B."/>
        </authorList>
    </citation>
    <scope>NUCLEOTIDE SEQUENCE</scope>
    <source>
        <tissue evidence="11">Leaves</tissue>
    </source>
</reference>
<accession>A0A833TWY5</accession>
<dbReference type="GO" id="GO:0006397">
    <property type="term" value="P:mRNA processing"/>
    <property type="evidence" value="ECO:0007669"/>
    <property type="project" value="UniProtKB-KW"/>
</dbReference>
<dbReference type="InterPro" id="IPR008942">
    <property type="entry name" value="ENTH_VHS"/>
</dbReference>
<dbReference type="GO" id="GO:0005634">
    <property type="term" value="C:nucleus"/>
    <property type="evidence" value="ECO:0007669"/>
    <property type="project" value="UniProtKB-SubCell"/>
</dbReference>
<dbReference type="PANTHER" id="PTHR12550:SF70">
    <property type="entry name" value="JIL-1 ANCHORING AND STABILIZING PROTEIN, ISOFORM A"/>
    <property type="match status" value="1"/>
</dbReference>
<evidence type="ECO:0000256" key="2">
    <source>
        <dbReference type="ARBA" id="ARBA00022473"/>
    </source>
</evidence>
<feature type="region of interest" description="Disordered" evidence="8">
    <location>
        <begin position="172"/>
        <end position="207"/>
    </location>
</feature>
<dbReference type="Pfam" id="PF00855">
    <property type="entry name" value="PWWP"/>
    <property type="match status" value="1"/>
</dbReference>
<evidence type="ECO:0000259" key="9">
    <source>
        <dbReference type="PROSITE" id="PS50812"/>
    </source>
</evidence>
<comment type="caution">
    <text evidence="11">The sequence shown here is derived from an EMBL/GenBank/DDBJ whole genome shotgun (WGS) entry which is preliminary data.</text>
</comment>
<feature type="compositionally biased region" description="Basic and acidic residues" evidence="8">
    <location>
        <begin position="294"/>
        <end position="315"/>
    </location>
</feature>
<proteinExistence type="predicted"/>
<dbReference type="SMART" id="SM00582">
    <property type="entry name" value="RPR"/>
    <property type="match status" value="1"/>
</dbReference>
<dbReference type="Gramene" id="Jr16_08330_p1">
    <property type="protein sequence ID" value="cds.Jr16_08330_p1"/>
    <property type="gene ID" value="Jr16_08330"/>
</dbReference>
<keyword evidence="4" id="KW-0805">Transcription regulation</keyword>
<feature type="compositionally biased region" description="Low complexity" evidence="8">
    <location>
        <begin position="691"/>
        <end position="700"/>
    </location>
</feature>
<feature type="compositionally biased region" description="Basic and acidic residues" evidence="8">
    <location>
        <begin position="743"/>
        <end position="753"/>
    </location>
</feature>
<keyword evidence="2" id="KW-0217">Developmental protein</keyword>
<dbReference type="Pfam" id="PF04818">
    <property type="entry name" value="CID"/>
    <property type="match status" value="1"/>
</dbReference>
<feature type="region of interest" description="Disordered" evidence="8">
    <location>
        <begin position="644"/>
        <end position="763"/>
    </location>
</feature>
<evidence type="ECO:0000256" key="7">
    <source>
        <dbReference type="ARBA" id="ARBA00023242"/>
    </source>
</evidence>
<dbReference type="EMBL" id="LIHL02000016">
    <property type="protein sequence ID" value="KAF5442979.1"/>
    <property type="molecule type" value="Genomic_DNA"/>
</dbReference>
<dbReference type="InterPro" id="IPR000313">
    <property type="entry name" value="PWWP_dom"/>
</dbReference>
<keyword evidence="6" id="KW-0804">Transcription</keyword>
<dbReference type="FunFam" id="1.25.40.90:FF:000037">
    <property type="entry name" value="Enhancer of ag-4 2"/>
    <property type="match status" value="1"/>
</dbReference>
<keyword evidence="7" id="KW-0539">Nucleus</keyword>
<feature type="compositionally biased region" description="Basic and acidic residues" evidence="8">
    <location>
        <begin position="343"/>
        <end position="364"/>
    </location>
</feature>
<evidence type="ECO:0000256" key="4">
    <source>
        <dbReference type="ARBA" id="ARBA00023015"/>
    </source>
</evidence>
<feature type="region of interest" description="Disordered" evidence="8">
    <location>
        <begin position="1128"/>
        <end position="1241"/>
    </location>
</feature>
<reference evidence="11" key="2">
    <citation type="submission" date="2020-03" db="EMBL/GenBank/DDBJ databases">
        <title>Walnut 2.0.</title>
        <authorList>
            <person name="Marrano A."/>
            <person name="Britton M."/>
            <person name="Zimin A.V."/>
            <person name="Zaini P.A."/>
            <person name="Workman R."/>
            <person name="Puiu D."/>
            <person name="Bianco L."/>
            <person name="Allen B.J."/>
            <person name="Troggio M."/>
            <person name="Leslie C.A."/>
            <person name="Timp W."/>
            <person name="Dendekar A."/>
            <person name="Salzberg S.L."/>
            <person name="Neale D.B."/>
        </authorList>
    </citation>
    <scope>NUCLEOTIDE SEQUENCE</scope>
    <source>
        <tissue evidence="11">Leaves</tissue>
    </source>
</reference>
<evidence type="ECO:0000256" key="8">
    <source>
        <dbReference type="SAM" id="MobiDB-lite"/>
    </source>
</evidence>
<keyword evidence="3" id="KW-0507">mRNA processing</keyword>
<feature type="domain" description="CID" evidence="10">
    <location>
        <begin position="877"/>
        <end position="1018"/>
    </location>
</feature>
<evidence type="ECO:0000313" key="11">
    <source>
        <dbReference type="EMBL" id="KAF5442979.1"/>
    </source>
</evidence>
<keyword evidence="5" id="KW-0287">Flowering</keyword>
<evidence type="ECO:0000256" key="6">
    <source>
        <dbReference type="ARBA" id="ARBA00023163"/>
    </source>
</evidence>
<feature type="region of interest" description="Disordered" evidence="8">
    <location>
        <begin position="1258"/>
        <end position="1277"/>
    </location>
</feature>
<feature type="region of interest" description="Disordered" evidence="8">
    <location>
        <begin position="293"/>
        <end position="522"/>
    </location>
</feature>
<dbReference type="SUPFAM" id="SSF63748">
    <property type="entry name" value="Tudor/PWWP/MBT"/>
    <property type="match status" value="1"/>
</dbReference>
<feature type="compositionally biased region" description="Polar residues" evidence="8">
    <location>
        <begin position="551"/>
        <end position="561"/>
    </location>
</feature>
<feature type="region of interest" description="Disordered" evidence="8">
    <location>
        <begin position="534"/>
        <end position="609"/>
    </location>
</feature>
<evidence type="ECO:0000313" key="12">
    <source>
        <dbReference type="Proteomes" id="UP000619265"/>
    </source>
</evidence>
<feature type="compositionally biased region" description="Polar residues" evidence="8">
    <location>
        <begin position="1136"/>
        <end position="1164"/>
    </location>
</feature>
<dbReference type="Proteomes" id="UP000619265">
    <property type="component" value="Unassembled WGS sequence"/>
</dbReference>
<evidence type="ECO:0008006" key="13">
    <source>
        <dbReference type="Google" id="ProtNLM"/>
    </source>
</evidence>
<comment type="subcellular location">
    <subcellularLocation>
        <location evidence="1">Nucleus</location>
    </subcellularLocation>
</comment>
<dbReference type="SMART" id="SM00293">
    <property type="entry name" value="PWWP"/>
    <property type="match status" value="1"/>
</dbReference>
<feature type="domain" description="PWWP" evidence="9">
    <location>
        <begin position="21"/>
        <end position="78"/>
    </location>
</feature>
<evidence type="ECO:0000256" key="3">
    <source>
        <dbReference type="ARBA" id="ARBA00022664"/>
    </source>
</evidence>
<feature type="compositionally biased region" description="Polar residues" evidence="8">
    <location>
        <begin position="442"/>
        <end position="460"/>
    </location>
</feature>
<feature type="compositionally biased region" description="Pro residues" evidence="8">
    <location>
        <begin position="1166"/>
        <end position="1237"/>
    </location>
</feature>
<gene>
    <name evidence="11" type="ORF">F2P56_035580</name>
</gene>
<organism evidence="11 12">
    <name type="scientific">Juglans regia</name>
    <name type="common">English walnut</name>
    <dbReference type="NCBI Taxonomy" id="51240"/>
    <lineage>
        <taxon>Eukaryota</taxon>
        <taxon>Viridiplantae</taxon>
        <taxon>Streptophyta</taxon>
        <taxon>Embryophyta</taxon>
        <taxon>Tracheophyta</taxon>
        <taxon>Spermatophyta</taxon>
        <taxon>Magnoliopsida</taxon>
        <taxon>eudicotyledons</taxon>
        <taxon>Gunneridae</taxon>
        <taxon>Pentapetalae</taxon>
        <taxon>rosids</taxon>
        <taxon>fabids</taxon>
        <taxon>Fagales</taxon>
        <taxon>Juglandaceae</taxon>
        <taxon>Juglans</taxon>
    </lineage>
</organism>
<dbReference type="InterPro" id="IPR006569">
    <property type="entry name" value="CID_dom"/>
</dbReference>
<evidence type="ECO:0000256" key="1">
    <source>
        <dbReference type="ARBA" id="ARBA00004123"/>
    </source>
</evidence>
<dbReference type="PROSITE" id="PS50812">
    <property type="entry name" value="PWWP"/>
    <property type="match status" value="1"/>
</dbReference>
<dbReference type="GO" id="GO:0009908">
    <property type="term" value="P:flower development"/>
    <property type="evidence" value="ECO:0007669"/>
    <property type="project" value="UniProtKB-KW"/>
</dbReference>
<dbReference type="CDD" id="cd20147">
    <property type="entry name" value="PWWP_HULK"/>
    <property type="match status" value="1"/>
</dbReference>
<dbReference type="Gene3D" id="1.25.40.90">
    <property type="match status" value="1"/>
</dbReference>
<feature type="compositionally biased region" description="Polar residues" evidence="8">
    <location>
        <begin position="1380"/>
        <end position="1395"/>
    </location>
</feature>
<evidence type="ECO:0000256" key="5">
    <source>
        <dbReference type="ARBA" id="ARBA00023089"/>
    </source>
</evidence>
<feature type="compositionally biased region" description="Basic and acidic residues" evidence="8">
    <location>
        <begin position="584"/>
        <end position="597"/>
    </location>
</feature>
<feature type="compositionally biased region" description="Polar residues" evidence="8">
    <location>
        <begin position="193"/>
        <end position="207"/>
    </location>
</feature>
<feature type="compositionally biased region" description="Low complexity" evidence="8">
    <location>
        <begin position="505"/>
        <end position="514"/>
    </location>
</feature>
<evidence type="ECO:0000259" key="10">
    <source>
        <dbReference type="PROSITE" id="PS51391"/>
    </source>
</evidence>